<dbReference type="AlphaFoldDB" id="A0A933W2Y1"/>
<evidence type="ECO:0000256" key="1">
    <source>
        <dbReference type="ARBA" id="ARBA00007613"/>
    </source>
</evidence>
<organism evidence="3 4">
    <name type="scientific">Rhodopseudomonas palustris</name>
    <dbReference type="NCBI Taxonomy" id="1076"/>
    <lineage>
        <taxon>Bacteria</taxon>
        <taxon>Pseudomonadati</taxon>
        <taxon>Pseudomonadota</taxon>
        <taxon>Alphaproteobacteria</taxon>
        <taxon>Hyphomicrobiales</taxon>
        <taxon>Nitrobacteraceae</taxon>
        <taxon>Rhodopseudomonas</taxon>
    </lineage>
</organism>
<dbReference type="Proteomes" id="UP000782519">
    <property type="component" value="Unassembled WGS sequence"/>
</dbReference>
<evidence type="ECO:0000256" key="2">
    <source>
        <dbReference type="SAM" id="SignalP"/>
    </source>
</evidence>
<feature type="signal peptide" evidence="2">
    <location>
        <begin position="1"/>
        <end position="26"/>
    </location>
</feature>
<gene>
    <name evidence="3" type="ORF">HZA66_19120</name>
</gene>
<dbReference type="InterPro" id="IPR003423">
    <property type="entry name" value="OMP_efflux"/>
</dbReference>
<dbReference type="Pfam" id="PF02321">
    <property type="entry name" value="OEP"/>
    <property type="match status" value="2"/>
</dbReference>
<reference evidence="3" key="1">
    <citation type="submission" date="2020-07" db="EMBL/GenBank/DDBJ databases">
        <title>Huge and variable diversity of episymbiotic CPR bacteria and DPANN archaea in groundwater ecosystems.</title>
        <authorList>
            <person name="He C.Y."/>
            <person name="Keren R."/>
            <person name="Whittaker M."/>
            <person name="Farag I.F."/>
            <person name="Doudna J."/>
            <person name="Cate J.H.D."/>
            <person name="Banfield J.F."/>
        </authorList>
    </citation>
    <scope>NUCLEOTIDE SEQUENCE</scope>
    <source>
        <strain evidence="3">NC_groundwater_1818_Pr3_B-0.1um_66_35</strain>
    </source>
</reference>
<feature type="chain" id="PRO_5037756908" evidence="2">
    <location>
        <begin position="27"/>
        <end position="413"/>
    </location>
</feature>
<protein>
    <submittedName>
        <fullName evidence="3">TolC family protein</fullName>
    </submittedName>
</protein>
<dbReference type="SUPFAM" id="SSF56954">
    <property type="entry name" value="Outer membrane efflux proteins (OEP)"/>
    <property type="match status" value="1"/>
</dbReference>
<evidence type="ECO:0000313" key="4">
    <source>
        <dbReference type="Proteomes" id="UP000782519"/>
    </source>
</evidence>
<name>A0A933W2Y1_RHOPL</name>
<evidence type="ECO:0000313" key="3">
    <source>
        <dbReference type="EMBL" id="MBI5131555.1"/>
    </source>
</evidence>
<dbReference type="InterPro" id="IPR010131">
    <property type="entry name" value="MdtP/NodT-like"/>
</dbReference>
<dbReference type="GO" id="GO:0015562">
    <property type="term" value="F:efflux transmembrane transporter activity"/>
    <property type="evidence" value="ECO:0007669"/>
    <property type="project" value="InterPro"/>
</dbReference>
<dbReference type="PANTHER" id="PTHR30203">
    <property type="entry name" value="OUTER MEMBRANE CATION EFFLUX PROTEIN"/>
    <property type="match status" value="1"/>
</dbReference>
<accession>A0A933W2Y1</accession>
<sequence length="413" mass="44475">MTGPILMRFVVIGAATALLWSSPAMAADRNDLGATVESVVAFARRLNPTVAAASLDFDAATHKIGTAGVMADPTLILEAWEVNRQGVGQRRIGFDQEIKLWGKYGLERDIARSEADAAKFQGRATVTELVAQVVAAHGEYNAAYEAIGIATDIKRRYDDISGLLRSRYGTTSVDQQDVIKAQIEAATAEGDLVRRQGELKSAAARLNSLIGRPSMATLAAPTGFRALKAISLSQAQTLGRSANPMLALAGAQSISAAQTKSLTDLNYYPDVNVGAKYVQRPGMEDTGEFSLGLKLPLRYDVKDAEQRAAGTRLGAAQARNEALRLRIDGQIADAWFSVDALRKVIQIYASRQLPPSRSSVDNARNGFQAGSSDLSAVFESERRYRAVQLDLLKLKVELQSKHAELERLAGGSL</sequence>
<keyword evidence="2" id="KW-0732">Signal</keyword>
<proteinExistence type="inferred from homology"/>
<dbReference type="PANTHER" id="PTHR30203:SF24">
    <property type="entry name" value="BLR4935 PROTEIN"/>
    <property type="match status" value="1"/>
</dbReference>
<comment type="similarity">
    <text evidence="1">Belongs to the outer membrane factor (OMF) (TC 1.B.17) family.</text>
</comment>
<dbReference type="EMBL" id="JACRJB010000053">
    <property type="protein sequence ID" value="MBI5131555.1"/>
    <property type="molecule type" value="Genomic_DNA"/>
</dbReference>
<dbReference type="Gene3D" id="1.20.1600.10">
    <property type="entry name" value="Outer membrane efflux proteins (OEP)"/>
    <property type="match status" value="1"/>
</dbReference>
<comment type="caution">
    <text evidence="3">The sequence shown here is derived from an EMBL/GenBank/DDBJ whole genome shotgun (WGS) entry which is preliminary data.</text>
</comment>